<dbReference type="InterPro" id="IPR029028">
    <property type="entry name" value="Alpha/beta_knot_MTases"/>
</dbReference>
<dbReference type="CDD" id="cd18094">
    <property type="entry name" value="SpoU-like_TrmL"/>
    <property type="match status" value="1"/>
</dbReference>
<comment type="similarity">
    <text evidence="6">Belongs to the class IV-like SAM-binding methyltransferase superfamily. RNA methyltransferase TrmH family. TrmL subfamily.</text>
</comment>
<evidence type="ECO:0000256" key="4">
    <source>
        <dbReference type="ARBA" id="ARBA00022691"/>
    </source>
</evidence>
<dbReference type="InterPro" id="IPR001537">
    <property type="entry name" value="SpoU_MeTrfase"/>
</dbReference>
<evidence type="ECO:0000256" key="1">
    <source>
        <dbReference type="ARBA" id="ARBA00022490"/>
    </source>
</evidence>
<comment type="catalytic activity">
    <reaction evidence="6">
        <text>cytidine(34) in tRNA + S-adenosyl-L-methionine = 2'-O-methylcytidine(34) in tRNA + S-adenosyl-L-homocysteine + H(+)</text>
        <dbReference type="Rhea" id="RHEA:43084"/>
        <dbReference type="Rhea" id="RHEA-COMP:10331"/>
        <dbReference type="Rhea" id="RHEA-COMP:10332"/>
        <dbReference type="ChEBI" id="CHEBI:15378"/>
        <dbReference type="ChEBI" id="CHEBI:57856"/>
        <dbReference type="ChEBI" id="CHEBI:59789"/>
        <dbReference type="ChEBI" id="CHEBI:74495"/>
        <dbReference type="ChEBI" id="CHEBI:82748"/>
        <dbReference type="EC" id="2.1.1.207"/>
    </reaction>
</comment>
<gene>
    <name evidence="9" type="ORF">FRD01_03290</name>
</gene>
<dbReference type="GO" id="GO:0042802">
    <property type="term" value="F:identical protein binding"/>
    <property type="evidence" value="ECO:0007669"/>
    <property type="project" value="UniProtKB-ARBA"/>
</dbReference>
<dbReference type="AlphaFoldDB" id="A0A5B8XRR0"/>
<evidence type="ECO:0000256" key="7">
    <source>
        <dbReference type="PIRSR" id="PIRSR029256-1"/>
    </source>
</evidence>
<dbReference type="OrthoDB" id="9789043at2"/>
<comment type="function">
    <text evidence="6">Could methylate the ribose at the nucleotide 34 wobble position in tRNA.</text>
</comment>
<comment type="subcellular location">
    <subcellularLocation>
        <location evidence="6">Cytoplasm</location>
    </subcellularLocation>
</comment>
<dbReference type="PANTHER" id="PTHR42971:SF1">
    <property type="entry name" value="TRNA (CYTIDINE(34)-2'-O)-METHYLTRANSFERASE"/>
    <property type="match status" value="1"/>
</dbReference>
<dbReference type="GO" id="GO:0002130">
    <property type="term" value="P:wobble position ribose methylation"/>
    <property type="evidence" value="ECO:0007669"/>
    <property type="project" value="TreeGrafter"/>
</dbReference>
<keyword evidence="4 6" id="KW-0949">S-adenosyl-L-methionine</keyword>
<accession>A0A5B8XRR0</accession>
<keyword evidence="1 6" id="KW-0963">Cytoplasm</keyword>
<keyword evidence="3 6" id="KW-0808">Transferase</keyword>
<dbReference type="GO" id="GO:0141098">
    <property type="term" value="F:tRNA (cytidine(34)-2'-O)-methyltransferase activity"/>
    <property type="evidence" value="ECO:0007669"/>
    <property type="project" value="RHEA"/>
</dbReference>
<dbReference type="EMBL" id="CP042467">
    <property type="protein sequence ID" value="QED26296.1"/>
    <property type="molecule type" value="Genomic_DNA"/>
</dbReference>
<evidence type="ECO:0000256" key="3">
    <source>
        <dbReference type="ARBA" id="ARBA00022679"/>
    </source>
</evidence>
<proteinExistence type="inferred from homology"/>
<evidence type="ECO:0000313" key="10">
    <source>
        <dbReference type="Proteomes" id="UP000321595"/>
    </source>
</evidence>
<dbReference type="Gene3D" id="3.40.1280.10">
    <property type="match status" value="1"/>
</dbReference>
<comment type="catalytic activity">
    <reaction evidence="6">
        <text>5-carboxymethylaminomethyluridine(34) in tRNA(Leu) + S-adenosyl-L-methionine = 5-carboxymethylaminomethyl-2'-O-methyluridine(34) in tRNA(Leu) + S-adenosyl-L-homocysteine + H(+)</text>
        <dbReference type="Rhea" id="RHEA:43088"/>
        <dbReference type="Rhea" id="RHEA-COMP:10333"/>
        <dbReference type="Rhea" id="RHEA-COMP:10334"/>
        <dbReference type="ChEBI" id="CHEBI:15378"/>
        <dbReference type="ChEBI" id="CHEBI:57856"/>
        <dbReference type="ChEBI" id="CHEBI:59789"/>
        <dbReference type="ChEBI" id="CHEBI:74508"/>
        <dbReference type="ChEBI" id="CHEBI:74511"/>
        <dbReference type="EC" id="2.1.1.207"/>
    </reaction>
</comment>
<dbReference type="RefSeq" id="WP_146957620.1">
    <property type="nucleotide sequence ID" value="NZ_CP042467.1"/>
</dbReference>
<keyword evidence="10" id="KW-1185">Reference proteome</keyword>
<dbReference type="SUPFAM" id="SSF75217">
    <property type="entry name" value="alpha/beta knot"/>
    <property type="match status" value="1"/>
</dbReference>
<dbReference type="KEGG" id="bbae:FRD01_03290"/>
<keyword evidence="2 6" id="KW-0489">Methyltransferase</keyword>
<dbReference type="FunFam" id="3.40.1280.10:FF:000002">
    <property type="entry name" value="Peptidylprolyl isomerase"/>
    <property type="match status" value="1"/>
</dbReference>
<evidence type="ECO:0000256" key="2">
    <source>
        <dbReference type="ARBA" id="ARBA00022603"/>
    </source>
</evidence>
<dbReference type="PIRSF" id="PIRSF029256">
    <property type="entry name" value="SpoU_TrmH_prd"/>
    <property type="match status" value="1"/>
</dbReference>
<dbReference type="GO" id="GO:0005737">
    <property type="term" value="C:cytoplasm"/>
    <property type="evidence" value="ECO:0007669"/>
    <property type="project" value="UniProtKB-SubCell"/>
</dbReference>
<evidence type="ECO:0000259" key="8">
    <source>
        <dbReference type="Pfam" id="PF00588"/>
    </source>
</evidence>
<dbReference type="Pfam" id="PF00588">
    <property type="entry name" value="SpoU_methylase"/>
    <property type="match status" value="1"/>
</dbReference>
<dbReference type="GO" id="GO:0141102">
    <property type="term" value="F:tRNA (5-carboxymethylaminomethyluridine(34)-2'-O)-methyltransferase activity"/>
    <property type="evidence" value="ECO:0007669"/>
    <property type="project" value="RHEA"/>
</dbReference>
<feature type="binding site" evidence="6 7">
    <location>
        <position position="143"/>
    </location>
    <ligand>
        <name>S-adenosyl-L-methionine</name>
        <dbReference type="ChEBI" id="CHEBI:59789"/>
    </ligand>
</feature>
<feature type="binding site" evidence="6 7">
    <location>
        <position position="100"/>
    </location>
    <ligand>
        <name>S-adenosyl-L-methionine</name>
        <dbReference type="ChEBI" id="CHEBI:59789"/>
    </ligand>
</feature>
<organism evidence="9 10">
    <name type="scientific">Microvenator marinus</name>
    <dbReference type="NCBI Taxonomy" id="2600177"/>
    <lineage>
        <taxon>Bacteria</taxon>
        <taxon>Deltaproteobacteria</taxon>
        <taxon>Bradymonadales</taxon>
        <taxon>Microvenatoraceae</taxon>
        <taxon>Microvenator</taxon>
    </lineage>
</organism>
<keyword evidence="5 6" id="KW-0819">tRNA processing</keyword>
<evidence type="ECO:0000256" key="5">
    <source>
        <dbReference type="ARBA" id="ARBA00022694"/>
    </source>
</evidence>
<evidence type="ECO:0000313" key="9">
    <source>
        <dbReference type="EMBL" id="QED26296.1"/>
    </source>
</evidence>
<dbReference type="PANTHER" id="PTHR42971">
    <property type="entry name" value="TRNA (CYTIDINE(34)-2'-O)-METHYLTRANSFERASE"/>
    <property type="match status" value="1"/>
</dbReference>
<name>A0A5B8XRR0_9DELT</name>
<dbReference type="Proteomes" id="UP000321595">
    <property type="component" value="Chromosome"/>
</dbReference>
<dbReference type="GO" id="GO:0003723">
    <property type="term" value="F:RNA binding"/>
    <property type="evidence" value="ECO:0007669"/>
    <property type="project" value="InterPro"/>
</dbReference>
<dbReference type="HAMAP" id="MF_01885">
    <property type="entry name" value="tRNA_methyltr_TrmL"/>
    <property type="match status" value="1"/>
</dbReference>
<dbReference type="InterPro" id="IPR016914">
    <property type="entry name" value="TrmL"/>
</dbReference>
<protein>
    <recommendedName>
        <fullName evidence="6">Putative tRNA (cytidine(34)-2'-O)-methyltransferase</fullName>
        <ecNumber evidence="6">2.1.1.207</ecNumber>
    </recommendedName>
    <alternativeName>
        <fullName evidence="6">tRNA (cytidine/uridine-2'-O-)-methyltransferase</fullName>
    </alternativeName>
</protein>
<dbReference type="EC" id="2.1.1.207" evidence="6"/>
<evidence type="ECO:0000256" key="6">
    <source>
        <dbReference type="HAMAP-Rule" id="MF_01885"/>
    </source>
</evidence>
<sequence length="177" mass="20216">MPKHEGFRVLPPEEHWGSDEDKGLHIVLVEPEIPGNTGNIGRLCAGTNIWLHLTEPLGFELENRYLKRAGLDYWPHVRLCVHPSFESLAERFPRNRLHFLSKKASHPYTEVEFLPGSVLIFGCETKGLSDQILKDYEDRLLRIPTTDKVRSLNLSNACAIVTYEALRQLSFTPLQAK</sequence>
<feature type="domain" description="tRNA/rRNA methyltransferase SpoU type" evidence="8">
    <location>
        <begin position="24"/>
        <end position="163"/>
    </location>
</feature>
<reference evidence="9 10" key="1">
    <citation type="submission" date="2019-08" db="EMBL/GenBank/DDBJ databases">
        <authorList>
            <person name="Liang Q."/>
        </authorList>
    </citation>
    <scope>NUCLEOTIDE SEQUENCE [LARGE SCALE GENOMIC DNA]</scope>
    <source>
        <strain evidence="9 10">V1718</strain>
    </source>
</reference>
<dbReference type="InterPro" id="IPR029026">
    <property type="entry name" value="tRNA_m1G_MTases_N"/>
</dbReference>
<feature type="binding site" evidence="6 7">
    <location>
        <position position="151"/>
    </location>
    <ligand>
        <name>S-adenosyl-L-methionine</name>
        <dbReference type="ChEBI" id="CHEBI:59789"/>
    </ligand>
</feature>
<feature type="binding site" evidence="6 7">
    <location>
        <position position="122"/>
    </location>
    <ligand>
        <name>S-adenosyl-L-methionine</name>
        <dbReference type="ChEBI" id="CHEBI:59789"/>
    </ligand>
</feature>